<organism evidence="1 2">
    <name type="scientific">Plasmodium relictum</name>
    <dbReference type="NCBI Taxonomy" id="85471"/>
    <lineage>
        <taxon>Eukaryota</taxon>
        <taxon>Sar</taxon>
        <taxon>Alveolata</taxon>
        <taxon>Apicomplexa</taxon>
        <taxon>Aconoidasida</taxon>
        <taxon>Haemosporida</taxon>
        <taxon>Plasmodiidae</taxon>
        <taxon>Plasmodium</taxon>
        <taxon>Plasmodium (Haemamoeba)</taxon>
    </lineage>
</organism>
<dbReference type="Proteomes" id="UP000220158">
    <property type="component" value="Chromosome 2"/>
</dbReference>
<sequence length="461" mass="55618">MELTNELLYDNKLFKLEDIYRRYNSIHYYLKKNDIVTALAEIRKGTSPLIRDECNRTALDLAIILFMRKFHESIFTSFITDFIYKNISEKSKMEFVYNKKGEIINYDEKMFYRYDEILEELKKNKKANKNNIKNNNDDNAMSCLLLQKKIKYSPLLIKYYDDSKRISESRYKKKDLLFLFEEVLTTPISKNVQAQLDEILRKMNALLFFIKSLSKNVILKKYSESVIKEEISSLSFPFLYNTTIHTLFRLFPLNHYNEKWDIKNPADSRRLVNKILSKDLIGNEIIKFIGKSLYYFSNVLQIYNPKVFQQDPIISQYLLHMSFTLDNEYLFNVIINKNNVFDKIDLFHWDELIDSISPYKKKFQSYYKPLIYARLKKAFLDRLEQDFYEDKKKNIRNHNNKDTSKYITDDLNSTFRMLKIYEDILNASNYKELEKVIKKKFFKTEENKKKKKKKKREEIKI</sequence>
<gene>
    <name evidence="1" type="ORF">PRELSG_0200300</name>
</gene>
<dbReference type="VEuPathDB" id="PlasmoDB:PRELSG_0200300"/>
<proteinExistence type="predicted"/>
<name>A0A1J1HBU9_PLARL</name>
<evidence type="ECO:0000313" key="2">
    <source>
        <dbReference type="Proteomes" id="UP000220158"/>
    </source>
</evidence>
<dbReference type="AlphaFoldDB" id="A0A1J1HBU9"/>
<dbReference type="OrthoDB" id="371459at2759"/>
<dbReference type="OMA" id="YLLHMSF"/>
<keyword evidence="2" id="KW-1185">Reference proteome</keyword>
<protein>
    <submittedName>
        <fullName evidence="1">Uncharacterized protein</fullName>
    </submittedName>
</protein>
<dbReference type="KEGG" id="prel:PRELSG_0200300"/>
<dbReference type="EMBL" id="LN835297">
    <property type="protein sequence ID" value="CRH02977.1"/>
    <property type="molecule type" value="Genomic_DNA"/>
</dbReference>
<dbReference type="GeneID" id="39734421"/>
<evidence type="ECO:0000313" key="1">
    <source>
        <dbReference type="EMBL" id="CRH02977.1"/>
    </source>
</evidence>
<accession>A0A1J1HBU9</accession>
<dbReference type="RefSeq" id="XP_028535464.1">
    <property type="nucleotide sequence ID" value="XM_028679745.1"/>
</dbReference>
<reference evidence="1 2" key="1">
    <citation type="submission" date="2015-04" db="EMBL/GenBank/DDBJ databases">
        <authorList>
            <consortium name="Pathogen Informatics"/>
        </authorList>
    </citation>
    <scope>NUCLEOTIDE SEQUENCE [LARGE SCALE GENOMIC DNA]</scope>
    <source>
        <strain evidence="1 2">SGS1</strain>
    </source>
</reference>